<dbReference type="AlphaFoldDB" id="A0A6N9NNN4"/>
<dbReference type="Proteomes" id="UP000470771">
    <property type="component" value="Unassembled WGS sequence"/>
</dbReference>
<dbReference type="CDD" id="cd07820">
    <property type="entry name" value="SRPBCC_3"/>
    <property type="match status" value="1"/>
</dbReference>
<sequence length="156" mass="18260">MPFIKIITIISAPIERCFDLSRSIDLHKMSTAKTNEIAIAGTTSWLINKDEFVTWQARHFGITQQLTTVITEMKSPTYFVDEMKKGVFKKFKHEHFFEFKNGITQMTDIFDYTSPFGIIGKVADFVFLKNYMSKFLTHRNEIIKDFAESNKWQQVL</sequence>
<dbReference type="SUPFAM" id="SSF55961">
    <property type="entry name" value="Bet v1-like"/>
    <property type="match status" value="1"/>
</dbReference>
<keyword evidence="1" id="KW-0131">Cell cycle</keyword>
<evidence type="ECO:0000313" key="2">
    <source>
        <dbReference type="Proteomes" id="UP000470771"/>
    </source>
</evidence>
<organism evidence="1 2">
    <name type="scientific">Acidiluteibacter ferrifornacis</name>
    <dbReference type="NCBI Taxonomy" id="2692424"/>
    <lineage>
        <taxon>Bacteria</taxon>
        <taxon>Pseudomonadati</taxon>
        <taxon>Bacteroidota</taxon>
        <taxon>Flavobacteriia</taxon>
        <taxon>Flavobacteriales</taxon>
        <taxon>Cryomorphaceae</taxon>
        <taxon>Acidiluteibacter</taxon>
    </lineage>
</organism>
<protein>
    <submittedName>
        <fullName evidence="1">Cell division protein</fullName>
    </submittedName>
</protein>
<dbReference type="Gene3D" id="3.30.530.20">
    <property type="match status" value="1"/>
</dbReference>
<gene>
    <name evidence="1" type="ORF">GQN54_15230</name>
</gene>
<dbReference type="InterPro" id="IPR023393">
    <property type="entry name" value="START-like_dom_sf"/>
</dbReference>
<reference evidence="1 2" key="1">
    <citation type="submission" date="2019-12" db="EMBL/GenBank/DDBJ databases">
        <authorList>
            <person name="Zhao J."/>
        </authorList>
    </citation>
    <scope>NUCLEOTIDE SEQUENCE [LARGE SCALE GENOMIC DNA]</scope>
    <source>
        <strain evidence="1 2">S-15</strain>
    </source>
</reference>
<dbReference type="GO" id="GO:0051301">
    <property type="term" value="P:cell division"/>
    <property type="evidence" value="ECO:0007669"/>
    <property type="project" value="UniProtKB-KW"/>
</dbReference>
<accession>A0A6N9NNN4</accession>
<dbReference type="EMBL" id="WWNE01000018">
    <property type="protein sequence ID" value="NBG67479.1"/>
    <property type="molecule type" value="Genomic_DNA"/>
</dbReference>
<keyword evidence="1" id="KW-0132">Cell division</keyword>
<proteinExistence type="predicted"/>
<comment type="caution">
    <text evidence="1">The sequence shown here is derived from an EMBL/GenBank/DDBJ whole genome shotgun (WGS) entry which is preliminary data.</text>
</comment>
<evidence type="ECO:0000313" key="1">
    <source>
        <dbReference type="EMBL" id="NBG67479.1"/>
    </source>
</evidence>
<keyword evidence="2" id="KW-1185">Reference proteome</keyword>
<name>A0A6N9NNN4_9FLAO</name>